<dbReference type="AlphaFoldDB" id="A0A2H1INQ7"/>
<dbReference type="NCBIfam" id="NF045672">
    <property type="entry name" value="MCP_gp7_epsi_15"/>
    <property type="match status" value="1"/>
</dbReference>
<keyword evidence="2" id="KW-1185">Reference proteome</keyword>
<dbReference type="RefSeq" id="WP_101642300.1">
    <property type="nucleotide sequence ID" value="NZ_FXZE01000003.1"/>
</dbReference>
<organism evidence="1 2">
    <name type="scientific">Brevibacterium antiquum</name>
    <dbReference type="NCBI Taxonomy" id="234835"/>
    <lineage>
        <taxon>Bacteria</taxon>
        <taxon>Bacillati</taxon>
        <taxon>Actinomycetota</taxon>
        <taxon>Actinomycetes</taxon>
        <taxon>Micrococcales</taxon>
        <taxon>Brevibacteriaceae</taxon>
        <taxon>Brevibacterium</taxon>
    </lineage>
</organism>
<evidence type="ECO:0000313" key="2">
    <source>
        <dbReference type="Proteomes" id="UP000234342"/>
    </source>
</evidence>
<proteinExistence type="predicted"/>
<evidence type="ECO:0000313" key="1">
    <source>
        <dbReference type="EMBL" id="SMX76740.1"/>
    </source>
</evidence>
<dbReference type="Proteomes" id="UP000234342">
    <property type="component" value="Unassembled WGS sequence"/>
</dbReference>
<accession>A0A2H1INQ7</accession>
<dbReference type="EMBL" id="FXZE01000003">
    <property type="protein sequence ID" value="SMX76740.1"/>
    <property type="molecule type" value="Genomic_DNA"/>
</dbReference>
<dbReference type="InterPro" id="IPR048813">
    <property type="entry name" value="GP7-like"/>
</dbReference>
<evidence type="ECO:0008006" key="3">
    <source>
        <dbReference type="Google" id="ProtNLM"/>
    </source>
</evidence>
<protein>
    <recommendedName>
        <fullName evidence="3">Phage capsid protein</fullName>
    </recommendedName>
</protein>
<dbReference type="SUPFAM" id="SSF56563">
    <property type="entry name" value="Major capsid protein gp5"/>
    <property type="match status" value="1"/>
</dbReference>
<gene>
    <name evidence="1" type="ORF">BANT10_01128</name>
</gene>
<sequence length="312" mass="32645">MPVTLEQARQNATDALDLTVIDEFRTNSLMDLITFDDVVNPAGGGATLTYGYRRTAELASAGFRAINTEYTPGEISTTRHSVDLKVLGGAYQVDRVLAKVGPAASSEVALQMNAKIRATQAEFGNAIINGDSAVDEDSFDGLSKALTGSTTEDNTAYDWSTNTAEGSFDVLEGIDEILSLLDGEPGAIVTNRKAIARIASAARRANMYVQEVGPRSTRIGSYGGIRLVDAGKKAGTNEDVIPADGGTTEVYAIRFGLDGFHGVSTAGGSLVSQFAPDFTTPGAVKTGEVEMGPVGVVLKKTRAAAVARNVTV</sequence>
<name>A0A2H1INQ7_9MICO</name>
<reference evidence="2" key="1">
    <citation type="submission" date="2017-03" db="EMBL/GenBank/DDBJ databases">
        <authorList>
            <person name="Monnet C."/>
        </authorList>
    </citation>
    <scope>NUCLEOTIDE SEQUENCE [LARGE SCALE GENOMIC DNA]</scope>
    <source>
        <strain evidence="2">P10</strain>
    </source>
</reference>